<dbReference type="PANTHER" id="PTHR43386:SF1">
    <property type="entry name" value="D,D-DIPEPTIDE TRANSPORT SYSTEM PERMEASE PROTEIN DDPC-RELATED"/>
    <property type="match status" value="1"/>
</dbReference>
<gene>
    <name evidence="11" type="ORF">IED13_02075</name>
</gene>
<keyword evidence="5" id="KW-0571">Peptide transport</keyword>
<keyword evidence="7 9" id="KW-1133">Transmembrane helix</keyword>
<name>A0A927E7Q2_9HYPH</name>
<keyword evidence="6" id="KW-0653">Protein transport</keyword>
<evidence type="ECO:0000256" key="3">
    <source>
        <dbReference type="ARBA" id="ARBA00022475"/>
    </source>
</evidence>
<comment type="subcellular location">
    <subcellularLocation>
        <location evidence="1 9">Cell membrane</location>
        <topology evidence="1 9">Multi-pass membrane protein</topology>
    </subcellularLocation>
</comment>
<keyword evidence="8 9" id="KW-0472">Membrane</keyword>
<feature type="transmembrane region" description="Helical" evidence="9">
    <location>
        <begin position="140"/>
        <end position="161"/>
    </location>
</feature>
<evidence type="ECO:0000256" key="2">
    <source>
        <dbReference type="ARBA" id="ARBA00022448"/>
    </source>
</evidence>
<dbReference type="PROSITE" id="PS50928">
    <property type="entry name" value="ABC_TM1"/>
    <property type="match status" value="1"/>
</dbReference>
<evidence type="ECO:0000256" key="5">
    <source>
        <dbReference type="ARBA" id="ARBA00022856"/>
    </source>
</evidence>
<dbReference type="GO" id="GO:0015833">
    <property type="term" value="P:peptide transport"/>
    <property type="evidence" value="ECO:0007669"/>
    <property type="project" value="UniProtKB-KW"/>
</dbReference>
<feature type="transmembrane region" description="Helical" evidence="9">
    <location>
        <begin position="271"/>
        <end position="292"/>
    </location>
</feature>
<dbReference type="CDD" id="cd06261">
    <property type="entry name" value="TM_PBP2"/>
    <property type="match status" value="1"/>
</dbReference>
<organism evidence="11 12">
    <name type="scientific">Bosea spartocytisi</name>
    <dbReference type="NCBI Taxonomy" id="2773451"/>
    <lineage>
        <taxon>Bacteria</taxon>
        <taxon>Pseudomonadati</taxon>
        <taxon>Pseudomonadota</taxon>
        <taxon>Alphaproteobacteria</taxon>
        <taxon>Hyphomicrobiales</taxon>
        <taxon>Boseaceae</taxon>
        <taxon>Bosea</taxon>
    </lineage>
</organism>
<dbReference type="GO" id="GO:0015031">
    <property type="term" value="P:protein transport"/>
    <property type="evidence" value="ECO:0007669"/>
    <property type="project" value="UniProtKB-KW"/>
</dbReference>
<dbReference type="GO" id="GO:0005886">
    <property type="term" value="C:plasma membrane"/>
    <property type="evidence" value="ECO:0007669"/>
    <property type="project" value="UniProtKB-SubCell"/>
</dbReference>
<dbReference type="InterPro" id="IPR050366">
    <property type="entry name" value="BP-dependent_transpt_permease"/>
</dbReference>
<dbReference type="Pfam" id="PF00528">
    <property type="entry name" value="BPD_transp_1"/>
    <property type="match status" value="1"/>
</dbReference>
<dbReference type="GO" id="GO:0055085">
    <property type="term" value="P:transmembrane transport"/>
    <property type="evidence" value="ECO:0007669"/>
    <property type="project" value="InterPro"/>
</dbReference>
<dbReference type="PANTHER" id="PTHR43386">
    <property type="entry name" value="OLIGOPEPTIDE TRANSPORT SYSTEM PERMEASE PROTEIN APPC"/>
    <property type="match status" value="1"/>
</dbReference>
<dbReference type="Proteomes" id="UP000619295">
    <property type="component" value="Unassembled WGS sequence"/>
</dbReference>
<evidence type="ECO:0000256" key="6">
    <source>
        <dbReference type="ARBA" id="ARBA00022927"/>
    </source>
</evidence>
<dbReference type="RefSeq" id="WP_191123213.1">
    <property type="nucleotide sequence ID" value="NZ_JACXWY010000001.1"/>
</dbReference>
<keyword evidence="3" id="KW-1003">Cell membrane</keyword>
<evidence type="ECO:0000256" key="4">
    <source>
        <dbReference type="ARBA" id="ARBA00022692"/>
    </source>
</evidence>
<dbReference type="InterPro" id="IPR025966">
    <property type="entry name" value="OppC_N"/>
</dbReference>
<dbReference type="SUPFAM" id="SSF161098">
    <property type="entry name" value="MetI-like"/>
    <property type="match status" value="1"/>
</dbReference>
<dbReference type="AlphaFoldDB" id="A0A927E7Q2"/>
<keyword evidence="2 9" id="KW-0813">Transport</keyword>
<comment type="caution">
    <text evidence="11">The sequence shown here is derived from an EMBL/GenBank/DDBJ whole genome shotgun (WGS) entry which is preliminary data.</text>
</comment>
<evidence type="ECO:0000259" key="10">
    <source>
        <dbReference type="PROSITE" id="PS50928"/>
    </source>
</evidence>
<accession>A0A927E7Q2</accession>
<evidence type="ECO:0000256" key="9">
    <source>
        <dbReference type="RuleBase" id="RU363032"/>
    </source>
</evidence>
<sequence length="306" mass="32844">MAAIESVATAGAAAPRPRTPGRIARALRHMLHHPSALMGVSIYVIFLILAIFADLIAPYDPTEILFKDDGRLAASLPPGQGHWLGTTNLGRDVFSQLVMGVRPSFFVGVTAALAVAMIGSVVGLFAGYLGGLVDRALMRLADLVLGLPFLPFVIVLVALIGPSQRNVVLAVAILLWPNAARVIRAQVLTLAQRQFVEAARVTGASEWRIMLVHIAPNIVPLSFLYGSIAVGWAILTQASLSFLGFGEADTISWGTMLQDAYASQALDRQQYFWFIPPGICLVLVVLAGFLISRGYEELLFPKLGEG</sequence>
<comment type="similarity">
    <text evidence="9">Belongs to the binding-protein-dependent transport system permease family.</text>
</comment>
<keyword evidence="4 9" id="KW-0812">Transmembrane</keyword>
<feature type="domain" description="ABC transmembrane type-1" evidence="10">
    <location>
        <begin position="101"/>
        <end position="292"/>
    </location>
</feature>
<dbReference type="Gene3D" id="1.10.3720.10">
    <property type="entry name" value="MetI-like"/>
    <property type="match status" value="1"/>
</dbReference>
<proteinExistence type="inferred from homology"/>
<evidence type="ECO:0000256" key="8">
    <source>
        <dbReference type="ARBA" id="ARBA00023136"/>
    </source>
</evidence>
<dbReference type="Pfam" id="PF12911">
    <property type="entry name" value="OppC_N"/>
    <property type="match status" value="1"/>
</dbReference>
<evidence type="ECO:0000256" key="1">
    <source>
        <dbReference type="ARBA" id="ARBA00004651"/>
    </source>
</evidence>
<reference evidence="11" key="1">
    <citation type="submission" date="2020-09" db="EMBL/GenBank/DDBJ databases">
        <title>Bosea spartocytisi sp. nov. a root nodule endophyte of Spartocytisus supranubius in the high mountain ecosystem fo the Teide National Park (Canary Islands, Spain).</title>
        <authorList>
            <person name="Pulido-Suarez L."/>
            <person name="Peix A."/>
            <person name="Igual J.M."/>
            <person name="Socas-Perez N."/>
            <person name="Velazquez E."/>
            <person name="Flores-Felix J.D."/>
            <person name="Leon-Barrios M."/>
        </authorList>
    </citation>
    <scope>NUCLEOTIDE SEQUENCE</scope>
    <source>
        <strain evidence="11">SSUT16</strain>
    </source>
</reference>
<protein>
    <submittedName>
        <fullName evidence="11">ABC transporter permease</fullName>
    </submittedName>
</protein>
<keyword evidence="12" id="KW-1185">Reference proteome</keyword>
<feature type="transmembrane region" description="Helical" evidence="9">
    <location>
        <begin position="35"/>
        <end position="57"/>
    </location>
</feature>
<dbReference type="InterPro" id="IPR000515">
    <property type="entry name" value="MetI-like"/>
</dbReference>
<evidence type="ECO:0000256" key="7">
    <source>
        <dbReference type="ARBA" id="ARBA00022989"/>
    </source>
</evidence>
<feature type="transmembrane region" description="Helical" evidence="9">
    <location>
        <begin position="167"/>
        <end position="190"/>
    </location>
</feature>
<evidence type="ECO:0000313" key="12">
    <source>
        <dbReference type="Proteomes" id="UP000619295"/>
    </source>
</evidence>
<feature type="transmembrane region" description="Helical" evidence="9">
    <location>
        <begin position="105"/>
        <end position="128"/>
    </location>
</feature>
<dbReference type="EMBL" id="JACXWY010000001">
    <property type="protein sequence ID" value="MBD3844471.1"/>
    <property type="molecule type" value="Genomic_DNA"/>
</dbReference>
<evidence type="ECO:0000313" key="11">
    <source>
        <dbReference type="EMBL" id="MBD3844471.1"/>
    </source>
</evidence>
<dbReference type="InterPro" id="IPR035906">
    <property type="entry name" value="MetI-like_sf"/>
</dbReference>
<feature type="transmembrane region" description="Helical" evidence="9">
    <location>
        <begin position="211"/>
        <end position="235"/>
    </location>
</feature>